<dbReference type="Gene3D" id="3.40.50.11260">
    <property type="match status" value="1"/>
</dbReference>
<dbReference type="EMBL" id="ASPP01028248">
    <property type="protein sequence ID" value="ETO05342.1"/>
    <property type="molecule type" value="Genomic_DNA"/>
</dbReference>
<proteinExistence type="inferred from homology"/>
<feature type="non-terminal residue" evidence="3">
    <location>
        <position position="1"/>
    </location>
</feature>
<evidence type="ECO:0000313" key="3">
    <source>
        <dbReference type="EMBL" id="ETO05342.1"/>
    </source>
</evidence>
<dbReference type="OrthoDB" id="2226821at2759"/>
<dbReference type="OMA" id="WRVFIMN"/>
<keyword evidence="3" id="KW-0346">Stress response</keyword>
<dbReference type="GO" id="GO:0016887">
    <property type="term" value="F:ATP hydrolysis activity"/>
    <property type="evidence" value="ECO:0007669"/>
    <property type="project" value="InterPro"/>
</dbReference>
<comment type="caution">
    <text evidence="3">The sequence shown here is derived from an EMBL/GenBank/DDBJ whole genome shotgun (WGS) entry which is preliminary data.</text>
</comment>
<sequence>QKKKLELLFVPKKAPFDQTMKEKNIKLFVPRVFIMDDCKDLCIEYLPFIRCVADSEDLPLNLNSKNHNKLADFLIYHSTKSSEELKSLKEYVSGTKENQKNIDYITGESRSNVEESQFLEPKIDFDVLFLVDFIDGSAVQQLR</sequence>
<name>X6LW25_RETFI</name>
<dbReference type="SUPFAM" id="SSF54211">
    <property type="entry name" value="Ribosomal protein S5 domain 2-like"/>
    <property type="match status" value="1"/>
</dbReference>
<comment type="similarity">
    <text evidence="1">Belongs to the heat shock protein 90 family.</text>
</comment>
<evidence type="ECO:0000256" key="2">
    <source>
        <dbReference type="ARBA" id="ARBA00023186"/>
    </source>
</evidence>
<dbReference type="InterPro" id="IPR001404">
    <property type="entry name" value="Hsp90_fam"/>
</dbReference>
<evidence type="ECO:0000313" key="4">
    <source>
        <dbReference type="Proteomes" id="UP000023152"/>
    </source>
</evidence>
<dbReference type="InterPro" id="IPR020568">
    <property type="entry name" value="Ribosomal_Su5_D2-typ_SF"/>
</dbReference>
<dbReference type="Pfam" id="PF00183">
    <property type="entry name" value="HSP90"/>
    <property type="match status" value="2"/>
</dbReference>
<dbReference type="Proteomes" id="UP000023152">
    <property type="component" value="Unassembled WGS sequence"/>
</dbReference>
<dbReference type="GO" id="GO:0005524">
    <property type="term" value="F:ATP binding"/>
    <property type="evidence" value="ECO:0007669"/>
    <property type="project" value="InterPro"/>
</dbReference>
<dbReference type="PANTHER" id="PTHR11528">
    <property type="entry name" value="HEAT SHOCK PROTEIN 90 FAMILY MEMBER"/>
    <property type="match status" value="1"/>
</dbReference>
<protein>
    <submittedName>
        <fullName evidence="3">Heat shock protein HSP 90-alpha</fullName>
    </submittedName>
</protein>
<dbReference type="GO" id="GO:0051082">
    <property type="term" value="F:unfolded protein binding"/>
    <property type="evidence" value="ECO:0007669"/>
    <property type="project" value="InterPro"/>
</dbReference>
<organism evidence="3 4">
    <name type="scientific">Reticulomyxa filosa</name>
    <dbReference type="NCBI Taxonomy" id="46433"/>
    <lineage>
        <taxon>Eukaryota</taxon>
        <taxon>Sar</taxon>
        <taxon>Rhizaria</taxon>
        <taxon>Retaria</taxon>
        <taxon>Foraminifera</taxon>
        <taxon>Monothalamids</taxon>
        <taxon>Reticulomyxidae</taxon>
        <taxon>Reticulomyxa</taxon>
    </lineage>
</organism>
<dbReference type="GO" id="GO:0140662">
    <property type="term" value="F:ATP-dependent protein folding chaperone"/>
    <property type="evidence" value="ECO:0007669"/>
    <property type="project" value="InterPro"/>
</dbReference>
<keyword evidence="2" id="KW-0143">Chaperone</keyword>
<evidence type="ECO:0000256" key="1">
    <source>
        <dbReference type="ARBA" id="ARBA00008239"/>
    </source>
</evidence>
<dbReference type="Gene3D" id="3.30.230.80">
    <property type="match status" value="1"/>
</dbReference>
<gene>
    <name evidence="3" type="ORF">RFI_32055</name>
</gene>
<dbReference type="AlphaFoldDB" id="X6LW25"/>
<reference evidence="3 4" key="1">
    <citation type="journal article" date="2013" name="Curr. Biol.">
        <title>The Genome of the Foraminiferan Reticulomyxa filosa.</title>
        <authorList>
            <person name="Glockner G."/>
            <person name="Hulsmann N."/>
            <person name="Schleicher M."/>
            <person name="Noegel A.A."/>
            <person name="Eichinger L."/>
            <person name="Gallinger C."/>
            <person name="Pawlowski J."/>
            <person name="Sierra R."/>
            <person name="Euteneuer U."/>
            <person name="Pillet L."/>
            <person name="Moustafa A."/>
            <person name="Platzer M."/>
            <person name="Groth M."/>
            <person name="Szafranski K."/>
            <person name="Schliwa M."/>
        </authorList>
    </citation>
    <scope>NUCLEOTIDE SEQUENCE [LARGE SCALE GENOMIC DNA]</scope>
</reference>
<accession>X6LW25</accession>
<keyword evidence="4" id="KW-1185">Reference proteome</keyword>